<keyword evidence="5 7" id="KW-0597">Phosphoprotein</keyword>
<dbReference type="Proteomes" id="UP000546464">
    <property type="component" value="Unassembled WGS sequence"/>
</dbReference>
<dbReference type="NCBIfam" id="NF001965">
    <property type="entry name" value="PRK00742.1"/>
    <property type="match status" value="1"/>
</dbReference>
<evidence type="ECO:0000256" key="4">
    <source>
        <dbReference type="ARBA" id="ARBA00048267"/>
    </source>
</evidence>
<evidence type="ECO:0000256" key="7">
    <source>
        <dbReference type="PROSITE-ProRule" id="PRU00169"/>
    </source>
</evidence>
<keyword evidence="11" id="KW-1185">Reference proteome</keyword>
<feature type="active site" evidence="5 6">
    <location>
        <position position="189"/>
    </location>
</feature>
<dbReference type="PANTHER" id="PTHR42872">
    <property type="entry name" value="PROTEIN-GLUTAMATE METHYLESTERASE/PROTEIN-GLUTAMINE GLUTAMINASE"/>
    <property type="match status" value="1"/>
</dbReference>
<comment type="domain">
    <text evidence="5">Contains a C-terminal catalytic domain, and an N-terminal region which modulates catalytic activity.</text>
</comment>
<evidence type="ECO:0000313" key="11">
    <source>
        <dbReference type="Proteomes" id="UP000546464"/>
    </source>
</evidence>
<dbReference type="GO" id="GO:0005737">
    <property type="term" value="C:cytoplasm"/>
    <property type="evidence" value="ECO:0007669"/>
    <property type="project" value="UniProtKB-SubCell"/>
</dbReference>
<dbReference type="RefSeq" id="WP_185675505.1">
    <property type="nucleotide sequence ID" value="NZ_JACHVB010000025.1"/>
</dbReference>
<dbReference type="Gene3D" id="3.40.50.180">
    <property type="entry name" value="Methylesterase CheB, C-terminal domain"/>
    <property type="match status" value="1"/>
</dbReference>
<dbReference type="HAMAP" id="MF_00099">
    <property type="entry name" value="CheB_chemtxs"/>
    <property type="match status" value="1"/>
</dbReference>
<dbReference type="InterPro" id="IPR035909">
    <property type="entry name" value="CheB_C"/>
</dbReference>
<comment type="PTM">
    <text evidence="5">Phosphorylated by CheA. Phosphorylation of the N-terminal regulatory domain activates the methylesterase activity.</text>
</comment>
<dbReference type="InterPro" id="IPR008248">
    <property type="entry name" value="CheB-like"/>
</dbReference>
<reference evidence="10 11" key="1">
    <citation type="submission" date="2020-07" db="EMBL/GenBank/DDBJ databases">
        <authorList>
            <person name="Feng X."/>
        </authorList>
    </citation>
    <scope>NUCLEOTIDE SEQUENCE [LARGE SCALE GENOMIC DNA]</scope>
    <source>
        <strain evidence="10 11">JCM31066</strain>
    </source>
</reference>
<dbReference type="NCBIfam" id="NF009206">
    <property type="entry name" value="PRK12555.1"/>
    <property type="match status" value="1"/>
</dbReference>
<dbReference type="PROSITE" id="PS50122">
    <property type="entry name" value="CHEB"/>
    <property type="match status" value="1"/>
</dbReference>
<feature type="modified residue" description="4-aspartylphosphate" evidence="5 7">
    <location>
        <position position="53"/>
    </location>
</feature>
<dbReference type="SMART" id="SM00448">
    <property type="entry name" value="REC"/>
    <property type="match status" value="1"/>
</dbReference>
<dbReference type="Gene3D" id="3.40.50.2300">
    <property type="match status" value="1"/>
</dbReference>
<dbReference type="InterPro" id="IPR001789">
    <property type="entry name" value="Sig_transdc_resp-reg_receiver"/>
</dbReference>
<evidence type="ECO:0000313" key="10">
    <source>
        <dbReference type="EMBL" id="MBC2594524.1"/>
    </source>
</evidence>
<feature type="domain" description="Response regulatory" evidence="8">
    <location>
        <begin position="2"/>
        <end position="119"/>
    </location>
</feature>
<name>A0A842HG55_9BACT</name>
<feature type="domain" description="CheB-type methylesterase" evidence="9">
    <location>
        <begin position="150"/>
        <end position="340"/>
    </location>
</feature>
<proteinExistence type="inferred from homology"/>
<dbReference type="Pfam" id="PF00072">
    <property type="entry name" value="Response_reg"/>
    <property type="match status" value="1"/>
</dbReference>
<dbReference type="SUPFAM" id="SSF52738">
    <property type="entry name" value="Methylesterase CheB, C-terminal domain"/>
    <property type="match status" value="1"/>
</dbReference>
<comment type="catalytic activity">
    <reaction evidence="4 5">
        <text>[protein]-L-glutamate 5-O-methyl ester + H2O = L-glutamyl-[protein] + methanol + H(+)</text>
        <dbReference type="Rhea" id="RHEA:23236"/>
        <dbReference type="Rhea" id="RHEA-COMP:10208"/>
        <dbReference type="Rhea" id="RHEA-COMP:10311"/>
        <dbReference type="ChEBI" id="CHEBI:15377"/>
        <dbReference type="ChEBI" id="CHEBI:15378"/>
        <dbReference type="ChEBI" id="CHEBI:17790"/>
        <dbReference type="ChEBI" id="CHEBI:29973"/>
        <dbReference type="ChEBI" id="CHEBI:82795"/>
        <dbReference type="EC" id="3.1.1.61"/>
    </reaction>
</comment>
<comment type="function">
    <text evidence="5">Involved in chemotaxis. Part of a chemotaxis signal transduction system that modulates chemotaxis in response to various stimuli. Catalyzes the demethylation of specific methylglutamate residues introduced into the chemoreceptors (methyl-accepting chemotaxis proteins or MCP) by CheR. Also mediates the irreversible deamidation of specific glutamine residues to glutamic acid.</text>
</comment>
<dbReference type="GO" id="GO:0050568">
    <property type="term" value="F:protein-glutamine glutaminase activity"/>
    <property type="evidence" value="ECO:0007669"/>
    <property type="project" value="UniProtKB-UniRule"/>
</dbReference>
<comment type="subcellular location">
    <subcellularLocation>
        <location evidence="5">Cytoplasm</location>
    </subcellularLocation>
</comment>
<evidence type="ECO:0000256" key="5">
    <source>
        <dbReference type="HAMAP-Rule" id="MF_00099"/>
    </source>
</evidence>
<dbReference type="PROSITE" id="PS50110">
    <property type="entry name" value="RESPONSE_REGULATORY"/>
    <property type="match status" value="1"/>
</dbReference>
<evidence type="ECO:0000256" key="3">
    <source>
        <dbReference type="ARBA" id="ARBA00022801"/>
    </source>
</evidence>
<feature type="active site" evidence="5 6">
    <location>
        <position position="162"/>
    </location>
</feature>
<feature type="active site" evidence="5 6">
    <location>
        <position position="282"/>
    </location>
</feature>
<keyword evidence="2 5" id="KW-0145">Chemotaxis</keyword>
<protein>
    <recommendedName>
        <fullName evidence="5">Protein-glutamate methylesterase/protein-glutamine glutaminase</fullName>
        <ecNumber evidence="5">3.1.1.61</ecNumber>
        <ecNumber evidence="5">3.5.1.44</ecNumber>
    </recommendedName>
</protein>
<sequence length="347" mass="36871">MRIAIVNDMALAIEALRRVVSSSGEHEVTWMARDGEEALRRCREDTPDLILMDLVMPVMDGVEATRRIMAECPCAILIVTASVSTHGELVYEAMGYGALDAAVTPTLGPAGELEGGRSLLDKIAHLGYAIGHSHPRNAVGALPPVRQADSGTQPPLVVVGASTGGPQALAALLSGFEADFPAPVVIVQHVDPDFAAGLAEWLNHRCELSVRLAANHEVPQVGEVLIAGRDQHLMLRPGGFLAYSPEPHELINRPSVDVLFDSAAHYWLRGGIAVLLTGMGRDGAEGMLSLRHKGWHTIAQDESTSVVYGMPKAAVTLKAACEVLPLPAIAGAVKARLKPLLETSQKI</sequence>
<dbReference type="InterPro" id="IPR000673">
    <property type="entry name" value="Sig_transdc_resp-reg_Me-estase"/>
</dbReference>
<dbReference type="AlphaFoldDB" id="A0A842HG55"/>
<dbReference type="InterPro" id="IPR011006">
    <property type="entry name" value="CheY-like_superfamily"/>
</dbReference>
<dbReference type="EC" id="3.5.1.44" evidence="5"/>
<dbReference type="CDD" id="cd16432">
    <property type="entry name" value="CheB_Rec"/>
    <property type="match status" value="1"/>
</dbReference>
<keyword evidence="3 5" id="KW-0378">Hydrolase</keyword>
<evidence type="ECO:0000259" key="8">
    <source>
        <dbReference type="PROSITE" id="PS50110"/>
    </source>
</evidence>
<evidence type="ECO:0000256" key="2">
    <source>
        <dbReference type="ARBA" id="ARBA00022500"/>
    </source>
</evidence>
<comment type="catalytic activity">
    <reaction evidence="5">
        <text>L-glutaminyl-[protein] + H2O = L-glutamyl-[protein] + NH4(+)</text>
        <dbReference type="Rhea" id="RHEA:16441"/>
        <dbReference type="Rhea" id="RHEA-COMP:10207"/>
        <dbReference type="Rhea" id="RHEA-COMP:10208"/>
        <dbReference type="ChEBI" id="CHEBI:15377"/>
        <dbReference type="ChEBI" id="CHEBI:28938"/>
        <dbReference type="ChEBI" id="CHEBI:29973"/>
        <dbReference type="ChEBI" id="CHEBI:30011"/>
        <dbReference type="EC" id="3.5.1.44"/>
    </reaction>
</comment>
<comment type="similarity">
    <text evidence="5">Belongs to the CheB family.</text>
</comment>
<comment type="caution">
    <text evidence="10">The sequence shown here is derived from an EMBL/GenBank/DDBJ whole genome shotgun (WGS) entry which is preliminary data.</text>
</comment>
<dbReference type="EMBL" id="JACHVB010000025">
    <property type="protein sequence ID" value="MBC2594524.1"/>
    <property type="molecule type" value="Genomic_DNA"/>
</dbReference>
<dbReference type="GO" id="GO:0008984">
    <property type="term" value="F:protein-glutamate methylesterase activity"/>
    <property type="evidence" value="ECO:0007669"/>
    <property type="project" value="UniProtKB-UniRule"/>
</dbReference>
<dbReference type="GO" id="GO:0000156">
    <property type="term" value="F:phosphorelay response regulator activity"/>
    <property type="evidence" value="ECO:0007669"/>
    <property type="project" value="InterPro"/>
</dbReference>
<dbReference type="GO" id="GO:0006935">
    <property type="term" value="P:chemotaxis"/>
    <property type="evidence" value="ECO:0007669"/>
    <property type="project" value="UniProtKB-UniRule"/>
</dbReference>
<dbReference type="Pfam" id="PF01339">
    <property type="entry name" value="CheB_methylest"/>
    <property type="match status" value="1"/>
</dbReference>
<dbReference type="EC" id="3.1.1.61" evidence="5"/>
<evidence type="ECO:0000256" key="1">
    <source>
        <dbReference type="ARBA" id="ARBA00022490"/>
    </source>
</evidence>
<dbReference type="SUPFAM" id="SSF52172">
    <property type="entry name" value="CheY-like"/>
    <property type="match status" value="1"/>
</dbReference>
<gene>
    <name evidence="5" type="primary">cheB</name>
    <name evidence="10" type="ORF">H5P28_09665</name>
</gene>
<accession>A0A842HG55</accession>
<evidence type="ECO:0000259" key="9">
    <source>
        <dbReference type="PROSITE" id="PS50122"/>
    </source>
</evidence>
<dbReference type="PANTHER" id="PTHR42872:SF6">
    <property type="entry name" value="PROTEIN-GLUTAMATE METHYLESTERASE_PROTEIN-GLUTAMINE GLUTAMINASE"/>
    <property type="match status" value="1"/>
</dbReference>
<evidence type="ECO:0000256" key="6">
    <source>
        <dbReference type="PROSITE-ProRule" id="PRU00050"/>
    </source>
</evidence>
<dbReference type="CDD" id="cd17541">
    <property type="entry name" value="REC_CheB-like"/>
    <property type="match status" value="1"/>
</dbReference>
<organism evidence="10 11">
    <name type="scientific">Ruficoccus amylovorans</name>
    <dbReference type="NCBI Taxonomy" id="1804625"/>
    <lineage>
        <taxon>Bacteria</taxon>
        <taxon>Pseudomonadati</taxon>
        <taxon>Verrucomicrobiota</taxon>
        <taxon>Opitutia</taxon>
        <taxon>Puniceicoccales</taxon>
        <taxon>Cerasicoccaceae</taxon>
        <taxon>Ruficoccus</taxon>
    </lineage>
</organism>
<dbReference type="PIRSF" id="PIRSF000876">
    <property type="entry name" value="RR_chemtxs_CheB"/>
    <property type="match status" value="1"/>
</dbReference>
<keyword evidence="1 5" id="KW-0963">Cytoplasm</keyword>